<dbReference type="OrthoDB" id="6208943at2759"/>
<accession>A0A8B8F0D3</accession>
<dbReference type="KEGG" id="cvn:111138153"/>
<feature type="region of interest" description="Disordered" evidence="1">
    <location>
        <begin position="207"/>
        <end position="227"/>
    </location>
</feature>
<evidence type="ECO:0000256" key="1">
    <source>
        <dbReference type="SAM" id="MobiDB-lite"/>
    </source>
</evidence>
<feature type="compositionally biased region" description="Polar residues" evidence="1">
    <location>
        <begin position="207"/>
        <end position="224"/>
    </location>
</feature>
<dbReference type="RefSeq" id="XP_022345701.1">
    <property type="nucleotide sequence ID" value="XM_022489993.1"/>
</dbReference>
<protein>
    <submittedName>
        <fullName evidence="4">Uncharacterized protein LOC111138153</fullName>
    </submittedName>
</protein>
<gene>
    <name evidence="4" type="primary">LOC111138153</name>
</gene>
<organism evidence="3 4">
    <name type="scientific">Crassostrea virginica</name>
    <name type="common">Eastern oyster</name>
    <dbReference type="NCBI Taxonomy" id="6565"/>
    <lineage>
        <taxon>Eukaryota</taxon>
        <taxon>Metazoa</taxon>
        <taxon>Spiralia</taxon>
        <taxon>Lophotrochozoa</taxon>
        <taxon>Mollusca</taxon>
        <taxon>Bivalvia</taxon>
        <taxon>Autobranchia</taxon>
        <taxon>Pteriomorphia</taxon>
        <taxon>Ostreida</taxon>
        <taxon>Ostreoidea</taxon>
        <taxon>Ostreidae</taxon>
        <taxon>Crassostrea</taxon>
    </lineage>
</organism>
<feature type="transmembrane region" description="Helical" evidence="2">
    <location>
        <begin position="49"/>
        <end position="76"/>
    </location>
</feature>
<feature type="compositionally biased region" description="Basic and acidic residues" evidence="1">
    <location>
        <begin position="175"/>
        <end position="189"/>
    </location>
</feature>
<dbReference type="AlphaFoldDB" id="A0A8B8F0D3"/>
<proteinExistence type="predicted"/>
<keyword evidence="3" id="KW-1185">Reference proteome</keyword>
<dbReference type="GeneID" id="111138153"/>
<name>A0A8B8F0D3_CRAVI</name>
<evidence type="ECO:0000313" key="4">
    <source>
        <dbReference type="RefSeq" id="XP_022345701.1"/>
    </source>
</evidence>
<feature type="region of interest" description="Disordered" evidence="1">
    <location>
        <begin position="159"/>
        <end position="190"/>
    </location>
</feature>
<keyword evidence="2" id="KW-1133">Transmembrane helix</keyword>
<dbReference type="Proteomes" id="UP000694844">
    <property type="component" value="Chromosome 5"/>
</dbReference>
<reference evidence="4" key="1">
    <citation type="submission" date="2025-08" db="UniProtKB">
        <authorList>
            <consortium name="RefSeq"/>
        </authorList>
    </citation>
    <scope>IDENTIFICATION</scope>
    <source>
        <tissue evidence="4">Whole sample</tissue>
    </source>
</reference>
<evidence type="ECO:0000256" key="2">
    <source>
        <dbReference type="SAM" id="Phobius"/>
    </source>
</evidence>
<evidence type="ECO:0000313" key="3">
    <source>
        <dbReference type="Proteomes" id="UP000694844"/>
    </source>
</evidence>
<keyword evidence="2" id="KW-0812">Transmembrane</keyword>
<sequence>MNITHTTHTYEEITDRATYPVGSSLPPVYTVKATYYVESSPLPTPKNHYLGNLTVSLLVSVGTVVFFGAICAVILIRVSKQFYKRQYQKFLSRWQSSELTAEDTNVYAVYSYTDSLLSTISSPTSPLNPENTTYDHSSEASYNVLSLRNVSFRGNGYGESVRHSIPPPLTFENSEYEKETSGTSDRESDFDLEPECFLSLFNENQNDRSQSIVSPQGRSNQQKPRNFKFINTFMSEID</sequence>
<keyword evidence="2" id="KW-0472">Membrane</keyword>